<organism evidence="1">
    <name type="scientific">Culex pipiens</name>
    <name type="common">House mosquito</name>
    <dbReference type="NCBI Taxonomy" id="7175"/>
    <lineage>
        <taxon>Eukaryota</taxon>
        <taxon>Metazoa</taxon>
        <taxon>Ecdysozoa</taxon>
        <taxon>Arthropoda</taxon>
        <taxon>Hexapoda</taxon>
        <taxon>Insecta</taxon>
        <taxon>Pterygota</taxon>
        <taxon>Neoptera</taxon>
        <taxon>Endopterygota</taxon>
        <taxon>Diptera</taxon>
        <taxon>Nematocera</taxon>
        <taxon>Culicoidea</taxon>
        <taxon>Culicidae</taxon>
        <taxon>Culicinae</taxon>
        <taxon>Culicini</taxon>
        <taxon>Culex</taxon>
        <taxon>Culex</taxon>
    </lineage>
</organism>
<sequence>MSMAMTTRITIRTRAVLRRGISWNRMGGGCTHRWGKTSGTIKMWWRRRWWRFRTRMRSGAADVTGRLLRRRSWRIIARGSICRCGCLAISSCRTSVNGALGGSIWGRR</sequence>
<protein>
    <submittedName>
        <fullName evidence="1">(northern house mosquito) hypothetical protein</fullName>
    </submittedName>
</protein>
<dbReference type="AlphaFoldDB" id="A0A8D8INE3"/>
<dbReference type="EMBL" id="HBUE01258796">
    <property type="protein sequence ID" value="CAG6557910.1"/>
    <property type="molecule type" value="Transcribed_RNA"/>
</dbReference>
<dbReference type="EMBL" id="HBUE01045438">
    <property type="protein sequence ID" value="CAG6462424.1"/>
    <property type="molecule type" value="Transcribed_RNA"/>
</dbReference>
<name>A0A8D8INE3_CULPI</name>
<proteinExistence type="predicted"/>
<reference evidence="1" key="1">
    <citation type="submission" date="2021-05" db="EMBL/GenBank/DDBJ databases">
        <authorList>
            <person name="Alioto T."/>
            <person name="Alioto T."/>
            <person name="Gomez Garrido J."/>
        </authorList>
    </citation>
    <scope>NUCLEOTIDE SEQUENCE</scope>
</reference>
<dbReference type="EMBL" id="HBUE01153754">
    <property type="protein sequence ID" value="CAG6506594.1"/>
    <property type="molecule type" value="Transcribed_RNA"/>
</dbReference>
<accession>A0A8D8INE3</accession>
<evidence type="ECO:0000313" key="1">
    <source>
        <dbReference type="EMBL" id="CAG6557910.1"/>
    </source>
</evidence>